<dbReference type="InterPro" id="IPR009080">
    <property type="entry name" value="tRNAsynth_Ia_anticodon-bd"/>
</dbReference>
<dbReference type="Pfam" id="PF08264">
    <property type="entry name" value="Anticodon_1"/>
    <property type="match status" value="1"/>
</dbReference>
<dbReference type="Proteomes" id="UP000824261">
    <property type="component" value="Unassembled WGS sequence"/>
</dbReference>
<keyword evidence="3" id="KW-0067">ATP-binding</keyword>
<reference evidence="9" key="2">
    <citation type="journal article" date="2021" name="PeerJ">
        <title>Extensive microbial diversity within the chicken gut microbiome revealed by metagenomics and culture.</title>
        <authorList>
            <person name="Gilroy R."/>
            <person name="Ravi A."/>
            <person name="Getino M."/>
            <person name="Pursley I."/>
            <person name="Horton D.L."/>
            <person name="Alikhan N.F."/>
            <person name="Baker D."/>
            <person name="Gharbi K."/>
            <person name="Hall N."/>
            <person name="Watson M."/>
            <person name="Adriaenssens E.M."/>
            <person name="Foster-Nyarko E."/>
            <person name="Jarju S."/>
            <person name="Secka A."/>
            <person name="Antonio M."/>
            <person name="Oren A."/>
            <person name="Chaudhuri R.R."/>
            <person name="La Ragione R."/>
            <person name="Hildebrand F."/>
            <person name="Pallen M.J."/>
        </authorList>
    </citation>
    <scope>NUCLEOTIDE SEQUENCE</scope>
    <source>
        <strain evidence="9">ChiGjej1B1-2707</strain>
    </source>
</reference>
<keyword evidence="2" id="KW-0547">Nucleotide-binding</keyword>
<evidence type="ECO:0000259" key="7">
    <source>
        <dbReference type="Pfam" id="PF06827"/>
    </source>
</evidence>
<dbReference type="PANTHER" id="PTHR42765">
    <property type="entry name" value="SOLEUCYL-TRNA SYNTHETASE"/>
    <property type="match status" value="1"/>
</dbReference>
<keyword evidence="4" id="KW-0648">Protein biosynthesis</keyword>
<organism evidence="9 10">
    <name type="scientific">Candidatus Aveggerthella stercoripullorum</name>
    <dbReference type="NCBI Taxonomy" id="2840688"/>
    <lineage>
        <taxon>Bacteria</taxon>
        <taxon>Bacillati</taxon>
        <taxon>Actinomycetota</taxon>
        <taxon>Coriobacteriia</taxon>
        <taxon>Eggerthellales</taxon>
        <taxon>Eggerthellaceae</taxon>
        <taxon>Eggerthellaceae incertae sedis</taxon>
        <taxon>Candidatus Aveggerthella</taxon>
    </lineage>
</organism>
<evidence type="ECO:0000256" key="6">
    <source>
        <dbReference type="ARBA" id="ARBA00048359"/>
    </source>
</evidence>
<name>A0A9D0ZZU2_9ACTN</name>
<evidence type="ECO:0000256" key="3">
    <source>
        <dbReference type="ARBA" id="ARBA00022840"/>
    </source>
</evidence>
<reference evidence="9" key="1">
    <citation type="submission" date="2020-10" db="EMBL/GenBank/DDBJ databases">
        <authorList>
            <person name="Gilroy R."/>
        </authorList>
    </citation>
    <scope>NUCLEOTIDE SEQUENCE</scope>
    <source>
        <strain evidence="9">ChiGjej1B1-2707</strain>
    </source>
</reference>
<keyword evidence="1 9" id="KW-0436">Ligase</keyword>
<feature type="domain" description="Methionyl/Valyl/Leucyl/Isoleucyl-tRNA synthetase anticodon-binding" evidence="8">
    <location>
        <begin position="2"/>
        <end position="124"/>
    </location>
</feature>
<comment type="catalytic activity">
    <reaction evidence="6">
        <text>tRNA(Ile) + L-isoleucine + ATP = L-isoleucyl-tRNA(Ile) + AMP + diphosphate</text>
        <dbReference type="Rhea" id="RHEA:11060"/>
        <dbReference type="Rhea" id="RHEA-COMP:9666"/>
        <dbReference type="Rhea" id="RHEA-COMP:9695"/>
        <dbReference type="ChEBI" id="CHEBI:30616"/>
        <dbReference type="ChEBI" id="CHEBI:33019"/>
        <dbReference type="ChEBI" id="CHEBI:58045"/>
        <dbReference type="ChEBI" id="CHEBI:78442"/>
        <dbReference type="ChEBI" id="CHEBI:78528"/>
        <dbReference type="ChEBI" id="CHEBI:456215"/>
        <dbReference type="EC" id="6.1.1.5"/>
    </reaction>
</comment>
<proteinExistence type="predicted"/>
<evidence type="ECO:0000259" key="8">
    <source>
        <dbReference type="Pfam" id="PF08264"/>
    </source>
</evidence>
<keyword evidence="5" id="KW-0030">Aminoacyl-tRNA synthetase</keyword>
<dbReference type="AlphaFoldDB" id="A0A9D0ZZU2"/>
<dbReference type="GO" id="GO:0005829">
    <property type="term" value="C:cytosol"/>
    <property type="evidence" value="ECO:0007669"/>
    <property type="project" value="TreeGrafter"/>
</dbReference>
<evidence type="ECO:0000256" key="1">
    <source>
        <dbReference type="ARBA" id="ARBA00022598"/>
    </source>
</evidence>
<evidence type="ECO:0000256" key="2">
    <source>
        <dbReference type="ARBA" id="ARBA00022741"/>
    </source>
</evidence>
<dbReference type="PANTHER" id="PTHR42765:SF1">
    <property type="entry name" value="ISOLEUCINE--TRNA LIGASE, MITOCHONDRIAL"/>
    <property type="match status" value="1"/>
</dbReference>
<feature type="non-terminal residue" evidence="9">
    <location>
        <position position="1"/>
    </location>
</feature>
<evidence type="ECO:0000313" key="10">
    <source>
        <dbReference type="Proteomes" id="UP000824261"/>
    </source>
</evidence>
<dbReference type="InterPro" id="IPR013155">
    <property type="entry name" value="M/V/L/I-tRNA-synth_anticd-bd"/>
</dbReference>
<dbReference type="EMBL" id="DVGB01000054">
    <property type="protein sequence ID" value="HIR01447.1"/>
    <property type="molecule type" value="Genomic_DNA"/>
</dbReference>
<sequence length="207" mass="22766">DATKDRVYAEAPDSPRRRAAQTVMMNILEVLVRVLAPIITFTCDEVWECYPEAARNRAGRPESVQLAGWPAREDFVPALADSAHYEEIAEDFGAALSVREVVTKALEDARDAGVVKKSQEAAVTVTVPEDLRARIEKFDFAVFEELFIVSAVTFEPGEELAAQVSPAPGEKCPRCWNYRELGGNAAHPHVCERCGDVLDAIGFTEEA</sequence>
<evidence type="ECO:0000313" key="9">
    <source>
        <dbReference type="EMBL" id="HIR01447.1"/>
    </source>
</evidence>
<comment type="caution">
    <text evidence="9">The sequence shown here is derived from an EMBL/GenBank/DDBJ whole genome shotgun (WGS) entry which is preliminary data.</text>
</comment>
<dbReference type="Gene3D" id="1.10.730.20">
    <property type="match status" value="1"/>
</dbReference>
<dbReference type="SUPFAM" id="SSF47323">
    <property type="entry name" value="Anticodon-binding domain of a subclass of class I aminoacyl-tRNA synthetases"/>
    <property type="match status" value="1"/>
</dbReference>
<evidence type="ECO:0000256" key="4">
    <source>
        <dbReference type="ARBA" id="ARBA00022917"/>
    </source>
</evidence>
<dbReference type="GO" id="GO:0006428">
    <property type="term" value="P:isoleucyl-tRNA aminoacylation"/>
    <property type="evidence" value="ECO:0007669"/>
    <property type="project" value="TreeGrafter"/>
</dbReference>
<accession>A0A9D0ZZU2</accession>
<dbReference type="GO" id="GO:0004822">
    <property type="term" value="F:isoleucine-tRNA ligase activity"/>
    <property type="evidence" value="ECO:0007669"/>
    <property type="project" value="UniProtKB-EC"/>
</dbReference>
<feature type="domain" description="Zinc finger FPG/IleRS-type" evidence="7">
    <location>
        <begin position="169"/>
        <end position="194"/>
    </location>
</feature>
<evidence type="ECO:0000256" key="5">
    <source>
        <dbReference type="ARBA" id="ARBA00023146"/>
    </source>
</evidence>
<dbReference type="Pfam" id="PF06827">
    <property type="entry name" value="zf-FPG_IleRS"/>
    <property type="match status" value="1"/>
</dbReference>
<dbReference type="InterPro" id="IPR010663">
    <property type="entry name" value="Znf_FPG/IleRS"/>
</dbReference>
<protein>
    <submittedName>
        <fullName evidence="9">Class I tRNA ligase family protein</fullName>
    </submittedName>
</protein>
<gene>
    <name evidence="9" type="ORF">IAA69_04215</name>
</gene>
<dbReference type="InterPro" id="IPR050081">
    <property type="entry name" value="Ile-tRNA_ligase"/>
</dbReference>
<dbReference type="GO" id="GO:0005524">
    <property type="term" value="F:ATP binding"/>
    <property type="evidence" value="ECO:0007669"/>
    <property type="project" value="UniProtKB-KW"/>
</dbReference>